<protein>
    <submittedName>
        <fullName evidence="1">Uncharacterized protein</fullName>
    </submittedName>
</protein>
<accession>A0A7J8SDX6</accession>
<name>A0A7J8SDX6_GOSDV</name>
<evidence type="ECO:0000313" key="2">
    <source>
        <dbReference type="Proteomes" id="UP000593561"/>
    </source>
</evidence>
<evidence type="ECO:0000313" key="1">
    <source>
        <dbReference type="EMBL" id="MBA0624288.1"/>
    </source>
</evidence>
<sequence>MCSYNWDNQWMGLYSPSPLNLLIGEPYAMIFWV</sequence>
<gene>
    <name evidence="1" type="ORF">Godav_009673</name>
</gene>
<dbReference type="AlphaFoldDB" id="A0A7J8SDX6"/>
<reference evidence="1 2" key="1">
    <citation type="journal article" date="2019" name="Genome Biol. Evol.">
        <title>Insights into the evolution of the New World diploid cottons (Gossypium, subgenus Houzingenia) based on genome sequencing.</title>
        <authorList>
            <person name="Grover C.E."/>
            <person name="Arick M.A. 2nd"/>
            <person name="Thrash A."/>
            <person name="Conover J.L."/>
            <person name="Sanders W.S."/>
            <person name="Peterson D.G."/>
            <person name="Frelichowski J.E."/>
            <person name="Scheffler J.A."/>
            <person name="Scheffler B.E."/>
            <person name="Wendel J.F."/>
        </authorList>
    </citation>
    <scope>NUCLEOTIDE SEQUENCE [LARGE SCALE GENOMIC DNA]</scope>
    <source>
        <strain evidence="1">27</strain>
        <tissue evidence="1">Leaf</tissue>
    </source>
</reference>
<keyword evidence="2" id="KW-1185">Reference proteome</keyword>
<proteinExistence type="predicted"/>
<organism evidence="1 2">
    <name type="scientific">Gossypium davidsonii</name>
    <name type="common">Davidson's cotton</name>
    <name type="synonym">Gossypium klotzschianum subsp. davidsonii</name>
    <dbReference type="NCBI Taxonomy" id="34287"/>
    <lineage>
        <taxon>Eukaryota</taxon>
        <taxon>Viridiplantae</taxon>
        <taxon>Streptophyta</taxon>
        <taxon>Embryophyta</taxon>
        <taxon>Tracheophyta</taxon>
        <taxon>Spermatophyta</taxon>
        <taxon>Magnoliopsida</taxon>
        <taxon>eudicotyledons</taxon>
        <taxon>Gunneridae</taxon>
        <taxon>Pentapetalae</taxon>
        <taxon>rosids</taxon>
        <taxon>malvids</taxon>
        <taxon>Malvales</taxon>
        <taxon>Malvaceae</taxon>
        <taxon>Malvoideae</taxon>
        <taxon>Gossypium</taxon>
    </lineage>
</organism>
<comment type="caution">
    <text evidence="1">The sequence shown here is derived from an EMBL/GenBank/DDBJ whole genome shotgun (WGS) entry which is preliminary data.</text>
</comment>
<dbReference type="Proteomes" id="UP000593561">
    <property type="component" value="Unassembled WGS sequence"/>
</dbReference>
<dbReference type="EMBL" id="JABFAC010000009">
    <property type="protein sequence ID" value="MBA0624288.1"/>
    <property type="molecule type" value="Genomic_DNA"/>
</dbReference>